<dbReference type="GO" id="GO:0047360">
    <property type="term" value="F:undecaprenyl-phosphate galactose phosphotransferase activity"/>
    <property type="evidence" value="ECO:0007669"/>
    <property type="project" value="UniProtKB-EC"/>
</dbReference>
<dbReference type="InterPro" id="IPR003362">
    <property type="entry name" value="Bact_transf"/>
</dbReference>
<evidence type="ECO:0000259" key="3">
    <source>
        <dbReference type="Pfam" id="PF02397"/>
    </source>
</evidence>
<organism evidence="4 5">
    <name type="scientific">Aminobacterium colombiense (strain DSM 12261 / ALA-1)</name>
    <dbReference type="NCBI Taxonomy" id="572547"/>
    <lineage>
        <taxon>Bacteria</taxon>
        <taxon>Thermotogati</taxon>
        <taxon>Synergistota</taxon>
        <taxon>Synergistia</taxon>
        <taxon>Synergistales</taxon>
        <taxon>Aminobacteriaceae</taxon>
        <taxon>Aminobacterium</taxon>
    </lineage>
</organism>
<evidence type="ECO:0000313" key="5">
    <source>
        <dbReference type="Proteomes" id="UP000002366"/>
    </source>
</evidence>
<dbReference type="PANTHER" id="PTHR30576:SF8">
    <property type="entry name" value="UNDECAPRENYL-PHOSPHATE GALACTOSE PHOSPHOTRANSFERASE"/>
    <property type="match status" value="1"/>
</dbReference>
<dbReference type="eggNOG" id="COG2148">
    <property type="taxonomic scope" value="Bacteria"/>
</dbReference>
<dbReference type="PANTHER" id="PTHR30576">
    <property type="entry name" value="COLANIC BIOSYNTHESIS UDP-GLUCOSE LIPID CARRIER TRANSFERASE"/>
    <property type="match status" value="1"/>
</dbReference>
<comment type="similarity">
    <text evidence="1">Belongs to the bacterial sugar transferase family.</text>
</comment>
<feature type="transmembrane region" description="Helical" evidence="2">
    <location>
        <begin position="20"/>
        <end position="40"/>
    </location>
</feature>
<evidence type="ECO:0000313" key="4">
    <source>
        <dbReference type="EMBL" id="ADE57832.1"/>
    </source>
</evidence>
<keyword evidence="4" id="KW-0808">Transferase</keyword>
<dbReference type="KEGG" id="aco:Amico_1717"/>
<protein>
    <submittedName>
        <fullName evidence="4">Undecaprenyl-phosphate galactose phosphotransferase</fullName>
        <ecNumber evidence="4">2.7.8.6</ecNumber>
    </submittedName>
</protein>
<sequence>METPKSGIYRRFFKRPMDFFLSLTALIILSPVLVIIGLLVRIKLGSPVIFKQERPGLNEKIFTMYKFRTMTDEKDENGKLLPDSTRLTTFGRILRSTSLDELPELFNVLKGDMSLVGPRPLLPEYVPLYNKQQRKRLSVLPGITGWAQVNGRNALTWEEKFKLDTWYVENWNLILDLKIIAKTIQAIIKREGISAQGEATMPRFTGSVLTEISKQGKDYYE</sequence>
<dbReference type="STRING" id="572547.Amico_1717"/>
<feature type="domain" description="Bacterial sugar transferase" evidence="3">
    <location>
        <begin position="14"/>
        <end position="188"/>
    </location>
</feature>
<dbReference type="Proteomes" id="UP000002366">
    <property type="component" value="Chromosome"/>
</dbReference>
<keyword evidence="5" id="KW-1185">Reference proteome</keyword>
<dbReference type="EC" id="2.7.8.6" evidence="4"/>
<dbReference type="HOGENOM" id="CLU_024920_1_4_0"/>
<proteinExistence type="inferred from homology"/>
<dbReference type="EMBL" id="CP001997">
    <property type="protein sequence ID" value="ADE57832.1"/>
    <property type="molecule type" value="Genomic_DNA"/>
</dbReference>
<evidence type="ECO:0000256" key="1">
    <source>
        <dbReference type="ARBA" id="ARBA00006464"/>
    </source>
</evidence>
<name>D5EH00_AMICL</name>
<accession>D5EH00</accession>
<dbReference type="AlphaFoldDB" id="D5EH00"/>
<reference evidence="4 5" key="1">
    <citation type="journal article" date="2010" name="Stand. Genomic Sci.">
        <title>Complete genome sequence of Aminobacterium colombiense type strain (ALA-1).</title>
        <authorList>
            <person name="Chertkov O."/>
            <person name="Sikorski J."/>
            <person name="Brambilla E."/>
            <person name="Lapidus A."/>
            <person name="Copeland A."/>
            <person name="Glavina Del Rio T."/>
            <person name="Nolan M."/>
            <person name="Lucas S."/>
            <person name="Tice H."/>
            <person name="Cheng J.F."/>
            <person name="Han C."/>
            <person name="Detter J.C."/>
            <person name="Bruce D."/>
            <person name="Tapia R."/>
            <person name="Goodwin L."/>
            <person name="Pitluck S."/>
            <person name="Liolios K."/>
            <person name="Ivanova N."/>
            <person name="Mavromatis K."/>
            <person name="Ovchinnikova G."/>
            <person name="Pati A."/>
            <person name="Chen A."/>
            <person name="Palaniappan K."/>
            <person name="Land M."/>
            <person name="Hauser L."/>
            <person name="Chang Y.J."/>
            <person name="Jeffries C.D."/>
            <person name="Spring S."/>
            <person name="Rohde M."/>
            <person name="Goker M."/>
            <person name="Bristow J."/>
            <person name="Eisen J.A."/>
            <person name="Markowitz V."/>
            <person name="Hugenholtz P."/>
            <person name="Kyrpides N.C."/>
            <person name="Klenk H.P."/>
        </authorList>
    </citation>
    <scope>NUCLEOTIDE SEQUENCE [LARGE SCALE GENOMIC DNA]</scope>
    <source>
        <strain evidence="5">DSM 12261 / ALA-1</strain>
    </source>
</reference>
<keyword evidence="2" id="KW-0472">Membrane</keyword>
<gene>
    <name evidence="4" type="ordered locus">Amico_1717</name>
</gene>
<keyword evidence="2" id="KW-1133">Transmembrane helix</keyword>
<dbReference type="OrthoDB" id="9808602at2"/>
<dbReference type="Pfam" id="PF02397">
    <property type="entry name" value="Bac_transf"/>
    <property type="match status" value="1"/>
</dbReference>
<evidence type="ECO:0000256" key="2">
    <source>
        <dbReference type="SAM" id="Phobius"/>
    </source>
</evidence>
<keyword evidence="2" id="KW-0812">Transmembrane</keyword>